<dbReference type="KEGG" id="sdyn:Mal52_45280"/>
<name>A0A517ZU81_9PLAN</name>
<dbReference type="AlphaFoldDB" id="A0A517ZU81"/>
<proteinExistence type="predicted"/>
<protein>
    <submittedName>
        <fullName evidence="1">Uncharacterized protein</fullName>
    </submittedName>
</protein>
<organism evidence="1 2">
    <name type="scientific">Symmachiella dynata</name>
    <dbReference type="NCBI Taxonomy" id="2527995"/>
    <lineage>
        <taxon>Bacteria</taxon>
        <taxon>Pseudomonadati</taxon>
        <taxon>Planctomycetota</taxon>
        <taxon>Planctomycetia</taxon>
        <taxon>Planctomycetales</taxon>
        <taxon>Planctomycetaceae</taxon>
        <taxon>Symmachiella</taxon>
    </lineage>
</organism>
<dbReference type="EMBL" id="CP036276">
    <property type="protein sequence ID" value="QDU46031.1"/>
    <property type="molecule type" value="Genomic_DNA"/>
</dbReference>
<accession>A0A517ZU81</accession>
<evidence type="ECO:0000313" key="1">
    <source>
        <dbReference type="EMBL" id="QDU46031.1"/>
    </source>
</evidence>
<evidence type="ECO:0000313" key="2">
    <source>
        <dbReference type="Proteomes" id="UP000319383"/>
    </source>
</evidence>
<keyword evidence="2" id="KW-1185">Reference proteome</keyword>
<dbReference type="Proteomes" id="UP000319383">
    <property type="component" value="Chromosome"/>
</dbReference>
<dbReference type="RefSeq" id="WP_145378560.1">
    <property type="nucleotide sequence ID" value="NZ_CP036276.1"/>
</dbReference>
<gene>
    <name evidence="1" type="ORF">Mal52_45280</name>
</gene>
<sequence length="121" mass="13718">MAMPSLKGKKYEVDGNSYTVAVTVKDIDSDNGVHLRITIRAEFGNRSFCSVTGLVNRSFWHDYPAIEEMRKRSISITPSVVCKIIRHVRKGMWQPDQESANRNYEIDNEVLASLVGKNNNT</sequence>
<reference evidence="1 2" key="1">
    <citation type="submission" date="2019-02" db="EMBL/GenBank/DDBJ databases">
        <title>Deep-cultivation of Planctomycetes and their phenomic and genomic characterization uncovers novel biology.</title>
        <authorList>
            <person name="Wiegand S."/>
            <person name="Jogler M."/>
            <person name="Boedeker C."/>
            <person name="Pinto D."/>
            <person name="Vollmers J."/>
            <person name="Rivas-Marin E."/>
            <person name="Kohn T."/>
            <person name="Peeters S.H."/>
            <person name="Heuer A."/>
            <person name="Rast P."/>
            <person name="Oberbeckmann S."/>
            <person name="Bunk B."/>
            <person name="Jeske O."/>
            <person name="Meyerdierks A."/>
            <person name="Storesund J.E."/>
            <person name="Kallscheuer N."/>
            <person name="Luecker S."/>
            <person name="Lage O.M."/>
            <person name="Pohl T."/>
            <person name="Merkel B.J."/>
            <person name="Hornburger P."/>
            <person name="Mueller R.-W."/>
            <person name="Bruemmer F."/>
            <person name="Labrenz M."/>
            <person name="Spormann A.M."/>
            <person name="Op den Camp H."/>
            <person name="Overmann J."/>
            <person name="Amann R."/>
            <person name="Jetten M.S.M."/>
            <person name="Mascher T."/>
            <person name="Medema M.H."/>
            <person name="Devos D.P."/>
            <person name="Kaster A.-K."/>
            <person name="Ovreas L."/>
            <person name="Rohde M."/>
            <person name="Galperin M.Y."/>
            <person name="Jogler C."/>
        </authorList>
    </citation>
    <scope>NUCLEOTIDE SEQUENCE [LARGE SCALE GENOMIC DNA]</scope>
    <source>
        <strain evidence="1 2">Mal52</strain>
    </source>
</reference>